<evidence type="ECO:0000313" key="4">
    <source>
        <dbReference type="Proteomes" id="UP001307889"/>
    </source>
</evidence>
<feature type="transmembrane region" description="Helical" evidence="2">
    <location>
        <begin position="39"/>
        <end position="65"/>
    </location>
</feature>
<keyword evidence="2" id="KW-1133">Transmembrane helix</keyword>
<dbReference type="EMBL" id="AP028920">
    <property type="protein sequence ID" value="BET01321.1"/>
    <property type="molecule type" value="Genomic_DNA"/>
</dbReference>
<gene>
    <name evidence="3" type="ORF">NTJ_14138</name>
</gene>
<feature type="transmembrane region" description="Helical" evidence="2">
    <location>
        <begin position="77"/>
        <end position="99"/>
    </location>
</feature>
<proteinExistence type="predicted"/>
<keyword evidence="4" id="KW-1185">Reference proteome</keyword>
<dbReference type="Proteomes" id="UP001307889">
    <property type="component" value="Chromosome 12"/>
</dbReference>
<protein>
    <submittedName>
        <fullName evidence="3">Uncharacterized protein</fullName>
    </submittedName>
</protein>
<keyword evidence="2" id="KW-0812">Transmembrane</keyword>
<reference evidence="3 4" key="1">
    <citation type="submission" date="2023-09" db="EMBL/GenBank/DDBJ databases">
        <title>Nesidiocoris tenuis whole genome shotgun sequence.</title>
        <authorList>
            <person name="Shibata T."/>
            <person name="Shimoda M."/>
            <person name="Kobayashi T."/>
            <person name="Uehara T."/>
        </authorList>
    </citation>
    <scope>NUCLEOTIDE SEQUENCE [LARGE SCALE GENOMIC DNA]</scope>
    <source>
        <strain evidence="3 4">Japan</strain>
    </source>
</reference>
<name>A0ABN7BAB5_9HEMI</name>
<organism evidence="3 4">
    <name type="scientific">Nesidiocoris tenuis</name>
    <dbReference type="NCBI Taxonomy" id="355587"/>
    <lineage>
        <taxon>Eukaryota</taxon>
        <taxon>Metazoa</taxon>
        <taxon>Ecdysozoa</taxon>
        <taxon>Arthropoda</taxon>
        <taxon>Hexapoda</taxon>
        <taxon>Insecta</taxon>
        <taxon>Pterygota</taxon>
        <taxon>Neoptera</taxon>
        <taxon>Paraneoptera</taxon>
        <taxon>Hemiptera</taxon>
        <taxon>Heteroptera</taxon>
        <taxon>Panheteroptera</taxon>
        <taxon>Cimicomorpha</taxon>
        <taxon>Miridae</taxon>
        <taxon>Dicyphina</taxon>
        <taxon>Nesidiocoris</taxon>
    </lineage>
</organism>
<evidence type="ECO:0000256" key="2">
    <source>
        <dbReference type="SAM" id="Phobius"/>
    </source>
</evidence>
<keyword evidence="2" id="KW-0472">Membrane</keyword>
<feature type="region of interest" description="Disordered" evidence="1">
    <location>
        <begin position="1"/>
        <end position="24"/>
    </location>
</feature>
<sequence>MPTSSASDEPILPHFPRSRSSGTTECNTDDLFNHPISHIAVACIVLVCSVLIFATYLFCLVLVLFHSRSVLSEPKASVHFSLYPICCVVVTLFVTRVSISSQRALPFYMTFLSNRETSSLSRRRPGSLHRGVEPTAGLVSRCMISTKLQWPVSYRTSKFSSNRHRKSQPFRET</sequence>
<evidence type="ECO:0000256" key="1">
    <source>
        <dbReference type="SAM" id="MobiDB-lite"/>
    </source>
</evidence>
<accession>A0ABN7BAB5</accession>
<evidence type="ECO:0000313" key="3">
    <source>
        <dbReference type="EMBL" id="BET01321.1"/>
    </source>
</evidence>